<dbReference type="AlphaFoldDB" id="A0A7N2MEF5"/>
<dbReference type="PANTHER" id="PTHR31673">
    <property type="entry name" value="PROTEIN COBRA"/>
    <property type="match status" value="1"/>
</dbReference>
<dbReference type="EMBL" id="LRBV02000009">
    <property type="status" value="NOT_ANNOTATED_CDS"/>
    <property type="molecule type" value="Genomic_DNA"/>
</dbReference>
<organism evidence="4 5">
    <name type="scientific">Quercus lobata</name>
    <name type="common">Valley oak</name>
    <dbReference type="NCBI Taxonomy" id="97700"/>
    <lineage>
        <taxon>Eukaryota</taxon>
        <taxon>Viridiplantae</taxon>
        <taxon>Streptophyta</taxon>
        <taxon>Embryophyta</taxon>
        <taxon>Tracheophyta</taxon>
        <taxon>Spermatophyta</taxon>
        <taxon>Magnoliopsida</taxon>
        <taxon>eudicotyledons</taxon>
        <taxon>Gunneridae</taxon>
        <taxon>Pentapetalae</taxon>
        <taxon>rosids</taxon>
        <taxon>fabids</taxon>
        <taxon>Fagales</taxon>
        <taxon>Fagaceae</taxon>
        <taxon>Quercus</taxon>
    </lineage>
</organism>
<dbReference type="Pfam" id="PF04833">
    <property type="entry name" value="COBRA"/>
    <property type="match status" value="1"/>
</dbReference>
<dbReference type="InParanoid" id="A0A7N2MEF5"/>
<protein>
    <submittedName>
        <fullName evidence="4">Uncharacterized protein</fullName>
    </submittedName>
</protein>
<evidence type="ECO:0000256" key="3">
    <source>
        <dbReference type="ARBA" id="ARBA00023180"/>
    </source>
</evidence>
<evidence type="ECO:0000256" key="1">
    <source>
        <dbReference type="ARBA" id="ARBA00005507"/>
    </source>
</evidence>
<reference evidence="4" key="2">
    <citation type="submission" date="2021-01" db="UniProtKB">
        <authorList>
            <consortium name="EnsemblPlants"/>
        </authorList>
    </citation>
    <scope>IDENTIFICATION</scope>
</reference>
<sequence>MYGYDSLDPNANMTITWDLMVDNDNEAKYDVRISLYNFQLFRHVENLEMPGWKLSWIWQGDEAIWDMWEAKPPNREIA</sequence>
<name>A0A7N2MEF5_QUELO</name>
<dbReference type="GO" id="GO:0052324">
    <property type="term" value="P:plant-type cell wall cellulose biosynthetic process"/>
    <property type="evidence" value="ECO:0007669"/>
    <property type="project" value="TreeGrafter"/>
</dbReference>
<dbReference type="Gramene" id="QL09p001366:mrna">
    <property type="protein sequence ID" value="QL09p001366:mrna"/>
    <property type="gene ID" value="QL09p001366"/>
</dbReference>
<comment type="similarity">
    <text evidence="1">Belongs to the COBRA family.</text>
</comment>
<evidence type="ECO:0000313" key="4">
    <source>
        <dbReference type="EnsemblPlants" id="QL09p001366:mrna"/>
    </source>
</evidence>
<keyword evidence="5" id="KW-1185">Reference proteome</keyword>
<evidence type="ECO:0000313" key="5">
    <source>
        <dbReference type="Proteomes" id="UP000594261"/>
    </source>
</evidence>
<evidence type="ECO:0000256" key="2">
    <source>
        <dbReference type="ARBA" id="ARBA00022729"/>
    </source>
</evidence>
<dbReference type="GO" id="GO:0010215">
    <property type="term" value="P:cellulose microfibril organization"/>
    <property type="evidence" value="ECO:0007669"/>
    <property type="project" value="InterPro"/>
</dbReference>
<reference evidence="4 5" key="1">
    <citation type="journal article" date="2016" name="G3 (Bethesda)">
        <title>First Draft Assembly and Annotation of the Genome of a California Endemic Oak Quercus lobata Nee (Fagaceae).</title>
        <authorList>
            <person name="Sork V.L."/>
            <person name="Fitz-Gibbon S.T."/>
            <person name="Puiu D."/>
            <person name="Crepeau M."/>
            <person name="Gugger P.F."/>
            <person name="Sherman R."/>
            <person name="Stevens K."/>
            <person name="Langley C.H."/>
            <person name="Pellegrini M."/>
            <person name="Salzberg S.L."/>
        </authorList>
    </citation>
    <scope>NUCLEOTIDE SEQUENCE [LARGE SCALE GENOMIC DNA]</scope>
    <source>
        <strain evidence="4 5">cv. SW786</strain>
    </source>
</reference>
<proteinExistence type="inferred from homology"/>
<dbReference type="EnsemblPlants" id="QL09p001366:mrna">
    <property type="protein sequence ID" value="QL09p001366:mrna"/>
    <property type="gene ID" value="QL09p001366"/>
</dbReference>
<keyword evidence="3" id="KW-0325">Glycoprotein</keyword>
<accession>A0A7N2MEF5</accession>
<dbReference type="PANTHER" id="PTHR31673:SF30">
    <property type="entry name" value="COBRA-LIKE PROTEIN 6"/>
    <property type="match status" value="1"/>
</dbReference>
<dbReference type="Proteomes" id="UP000594261">
    <property type="component" value="Chromosome 9"/>
</dbReference>
<dbReference type="InterPro" id="IPR006918">
    <property type="entry name" value="COBRA_pln"/>
</dbReference>
<dbReference type="GO" id="GO:0005886">
    <property type="term" value="C:plasma membrane"/>
    <property type="evidence" value="ECO:0007669"/>
    <property type="project" value="TreeGrafter"/>
</dbReference>
<keyword evidence="2" id="KW-0732">Signal</keyword>